<protein>
    <submittedName>
        <fullName evidence="1">Reprolysin-like metallopeptidase</fullName>
    </submittedName>
</protein>
<evidence type="ECO:0000313" key="1">
    <source>
        <dbReference type="EMBL" id="MFC7668102.1"/>
    </source>
</evidence>
<proteinExistence type="predicted"/>
<dbReference type="InterPro" id="IPR024079">
    <property type="entry name" value="MetalloPept_cat_dom_sf"/>
</dbReference>
<dbReference type="RefSeq" id="WP_380206000.1">
    <property type="nucleotide sequence ID" value="NZ_JBHTEK010000001.1"/>
</dbReference>
<dbReference type="Gene3D" id="2.60.40.10">
    <property type="entry name" value="Immunoglobulins"/>
    <property type="match status" value="2"/>
</dbReference>
<dbReference type="EMBL" id="JBHTEK010000001">
    <property type="protein sequence ID" value="MFC7668102.1"/>
    <property type="molecule type" value="Genomic_DNA"/>
</dbReference>
<name>A0ABW2U3Z3_9BACT</name>
<comment type="caution">
    <text evidence="1">The sequence shown here is derived from an EMBL/GenBank/DDBJ whole genome shotgun (WGS) entry which is preliminary data.</text>
</comment>
<keyword evidence="2" id="KW-1185">Reference proteome</keyword>
<reference evidence="2" key="1">
    <citation type="journal article" date="2019" name="Int. J. Syst. Evol. Microbiol.">
        <title>The Global Catalogue of Microorganisms (GCM) 10K type strain sequencing project: providing services to taxonomists for standard genome sequencing and annotation.</title>
        <authorList>
            <consortium name="The Broad Institute Genomics Platform"/>
            <consortium name="The Broad Institute Genome Sequencing Center for Infectious Disease"/>
            <person name="Wu L."/>
            <person name="Ma J."/>
        </authorList>
    </citation>
    <scope>NUCLEOTIDE SEQUENCE [LARGE SCALE GENOMIC DNA]</scope>
    <source>
        <strain evidence="2">JCM 19635</strain>
    </source>
</reference>
<gene>
    <name evidence="1" type="ORF">ACFQT0_12435</name>
</gene>
<dbReference type="InterPro" id="IPR013783">
    <property type="entry name" value="Ig-like_fold"/>
</dbReference>
<dbReference type="Gene3D" id="3.40.390.10">
    <property type="entry name" value="Collagenase (Catalytic Domain)"/>
    <property type="match status" value="1"/>
</dbReference>
<dbReference type="Pfam" id="PF13583">
    <property type="entry name" value="Reprolysin_4"/>
    <property type="match status" value="1"/>
</dbReference>
<dbReference type="Proteomes" id="UP001596513">
    <property type="component" value="Unassembled WGS sequence"/>
</dbReference>
<sequence>MRTLRLALAATGEYTQSLGGGTVAGTLATMVTLVNAINAVYERDLSVRMQLVANTDQLIFTNASTDPYDNSSPSALMETNRTYVPATIGAGSFEVGHVLGYWAGGYSGVAYVGVACFPTYSAGGASTGARPASWFRCSRTRLATRPGSSHTFNGTGGSCGGGNREASLAFEPGAGNTLMSYDSRCSPDNVGAGIPYFHAGSISAILPKLTCGTLTATGNRPPSLTVPPSSYTIPTGTPFSLAGSGTDPDGQALTYSWEQMDTGDPTGLAGAAADPSGPPLFRSFAPSASPVRTFPTLTSILNNTTSLGEILPQVARALNFRLTARDNRGGVASANMALTVAASGPFKVTAPAAAFSAAPGSSYNLTWDVQGTNQAPVSCANVQVLFSTDGGNTFPIVLLASTPNDGSTPLQLPRVTTNQGRIKIQAVDNVFFAINNANITIAGSVLPVELSAFTAEARKTTAHLAWTTASEKNNAGFAVEASTDGTVFRRLGWVAGQGNSSSPIRYQFDDGTLSAYPSATVYYRLRQIDTDGTESFSPVRTVTGPVGLVAQLQVWPNPTRGTVSVAGLAPGQVVQLFDLTGRALLTAVLPTSGPLQPVLPSGLAPGFYVISGGGQSRRLAVQ</sequence>
<dbReference type="SUPFAM" id="SSF55486">
    <property type="entry name" value="Metalloproteases ('zincins'), catalytic domain"/>
    <property type="match status" value="1"/>
</dbReference>
<organism evidence="1 2">
    <name type="scientific">Hymenobacter humi</name>
    <dbReference type="NCBI Taxonomy" id="1411620"/>
    <lineage>
        <taxon>Bacteria</taxon>
        <taxon>Pseudomonadati</taxon>
        <taxon>Bacteroidota</taxon>
        <taxon>Cytophagia</taxon>
        <taxon>Cytophagales</taxon>
        <taxon>Hymenobacteraceae</taxon>
        <taxon>Hymenobacter</taxon>
    </lineage>
</organism>
<evidence type="ECO:0000313" key="2">
    <source>
        <dbReference type="Proteomes" id="UP001596513"/>
    </source>
</evidence>
<accession>A0ABW2U3Z3</accession>